<dbReference type="EMBL" id="CP022433">
    <property type="protein sequence ID" value="ASN26891.1"/>
    <property type="molecule type" value="Genomic_DNA"/>
</dbReference>
<feature type="region of interest" description="Disordered" evidence="1">
    <location>
        <begin position="237"/>
        <end position="283"/>
    </location>
</feature>
<dbReference type="STRING" id="1355015.LK06_024750"/>
<evidence type="ECO:0008006" key="4">
    <source>
        <dbReference type="Google" id="ProtNLM"/>
    </source>
</evidence>
<keyword evidence="3" id="KW-1185">Reference proteome</keyword>
<feature type="region of interest" description="Disordered" evidence="1">
    <location>
        <begin position="524"/>
        <end position="591"/>
    </location>
</feature>
<reference evidence="2 3" key="1">
    <citation type="submission" date="2017-07" db="EMBL/GenBank/DDBJ databases">
        <title>Genome sequence of Streptomyces pluripotens MUSC 137T.</title>
        <authorList>
            <person name="Ser H.-L."/>
            <person name="Lee L.-H."/>
        </authorList>
    </citation>
    <scope>NUCLEOTIDE SEQUENCE [LARGE SCALE GENOMIC DNA]</scope>
    <source>
        <strain evidence="2 3">MUSC 137</strain>
    </source>
</reference>
<sequence>MSDNWQEQPQYKPGTDQADQQVGMVDVVEGVLEVMPFGGLRVNAFGSTNFENHKINDMIDLVEHANPEHLELASKALWDAHKAIGEAAVELRAHISRVHWEGEAATAFRDWGYELANWSTTLAESANEAATQISAAGMGLASVRKAMPSRDPRPAVDQKLPTELPKAKQVDSDPAYVTAVEVERDRQEAINQMNRLASYYAVSAGHLEKQGQEGPRPFKAMPDVGVPKPTLDGRDFHQAIPGAGSRSRMAPTTGGRVEGQPTAAASSGVHLADHTPDVLPGGHIQPVKEAQASFIEPDPHVGTRIDTVSTLPVHAPAAPHSNRTPTVPIVGGGRVPPLATGPVQLPNGRNTVNGLPVSAQGRTSPPGTASGRVPQESAGQTRRANAGERVQQEPLGQAARTVGRATSAGQPGARGVAQSEHPPVGRGVVGGIPREADISGRAGVNRSLSPARNGVIGGKPVMGRSGPVPGSRVPQGMVIGSDELPSSAPVKGLLGRRGVVGAPPANAEMGNEQHLLRSANNLEEAVDASRGKRTSVPAEPEGRAGSSVVGRGAVGERQGRGTAANRASASAASEQYRREDRRRRDASQKSD</sequence>
<feature type="region of interest" description="Disordered" evidence="1">
    <location>
        <begin position="340"/>
        <end position="431"/>
    </location>
</feature>
<dbReference type="InterPro" id="IPR038332">
    <property type="entry name" value="PPE_sf"/>
</dbReference>
<feature type="compositionally biased region" description="Basic and acidic residues" evidence="1">
    <location>
        <begin position="575"/>
        <end position="591"/>
    </location>
</feature>
<feature type="region of interest" description="Disordered" evidence="1">
    <location>
        <begin position="444"/>
        <end position="470"/>
    </location>
</feature>
<evidence type="ECO:0000313" key="2">
    <source>
        <dbReference type="EMBL" id="ASN26891.1"/>
    </source>
</evidence>
<dbReference type="AlphaFoldDB" id="A0A221P3R8"/>
<accession>A0A221P3R8</accession>
<evidence type="ECO:0000256" key="1">
    <source>
        <dbReference type="SAM" id="MobiDB-lite"/>
    </source>
</evidence>
<dbReference type="KEGG" id="splu:LK06_024750"/>
<protein>
    <recommendedName>
        <fullName evidence="4">PPE family domain-containing protein</fullName>
    </recommendedName>
</protein>
<gene>
    <name evidence="2" type="ORF">LK07_25920</name>
</gene>
<feature type="compositionally biased region" description="Low complexity" evidence="1">
    <location>
        <begin position="563"/>
        <end position="573"/>
    </location>
</feature>
<evidence type="ECO:0000313" key="3">
    <source>
        <dbReference type="Proteomes" id="UP000031501"/>
    </source>
</evidence>
<dbReference type="Proteomes" id="UP000031501">
    <property type="component" value="Chromosome"/>
</dbReference>
<organism evidence="2 3">
    <name type="scientific">Streptomyces pluripotens</name>
    <dbReference type="NCBI Taxonomy" id="1355015"/>
    <lineage>
        <taxon>Bacteria</taxon>
        <taxon>Bacillati</taxon>
        <taxon>Actinomycetota</taxon>
        <taxon>Actinomycetes</taxon>
        <taxon>Kitasatosporales</taxon>
        <taxon>Streptomycetaceae</taxon>
        <taxon>Streptomyces</taxon>
    </lineage>
</organism>
<proteinExistence type="predicted"/>
<name>A0A221P3R8_9ACTN</name>
<dbReference type="Gene3D" id="1.20.1260.20">
    <property type="entry name" value="PPE superfamily"/>
    <property type="match status" value="1"/>
</dbReference>